<feature type="non-terminal residue" evidence="8">
    <location>
        <position position="1"/>
    </location>
</feature>
<organism evidence="8 9">
    <name type="scientific">Rhizophlyctis rosea</name>
    <dbReference type="NCBI Taxonomy" id="64517"/>
    <lineage>
        <taxon>Eukaryota</taxon>
        <taxon>Fungi</taxon>
        <taxon>Fungi incertae sedis</taxon>
        <taxon>Chytridiomycota</taxon>
        <taxon>Chytridiomycota incertae sedis</taxon>
        <taxon>Chytridiomycetes</taxon>
        <taxon>Rhizophlyctidales</taxon>
        <taxon>Rhizophlyctidaceae</taxon>
        <taxon>Rhizophlyctis</taxon>
    </lineage>
</organism>
<dbReference type="FunFam" id="3.30.160.60:FF:000710">
    <property type="entry name" value="Zinc finger protein 768"/>
    <property type="match status" value="1"/>
</dbReference>
<dbReference type="EMBL" id="JADGJD010001211">
    <property type="protein sequence ID" value="KAJ3045815.1"/>
    <property type="molecule type" value="Genomic_DNA"/>
</dbReference>
<name>A0AAD5S749_9FUNG</name>
<feature type="compositionally biased region" description="Basic and acidic residues" evidence="6">
    <location>
        <begin position="1"/>
        <end position="11"/>
    </location>
</feature>
<feature type="domain" description="C2H2-type" evidence="7">
    <location>
        <begin position="1"/>
        <end position="22"/>
    </location>
</feature>
<dbReference type="SUPFAM" id="SSF57667">
    <property type="entry name" value="beta-beta-alpha zinc fingers"/>
    <property type="match status" value="1"/>
</dbReference>
<dbReference type="Gene3D" id="3.30.160.60">
    <property type="entry name" value="Classic Zinc Finger"/>
    <property type="match status" value="1"/>
</dbReference>
<dbReference type="GO" id="GO:0008270">
    <property type="term" value="F:zinc ion binding"/>
    <property type="evidence" value="ECO:0007669"/>
    <property type="project" value="UniProtKB-KW"/>
</dbReference>
<keyword evidence="9" id="KW-1185">Reference proteome</keyword>
<keyword evidence="1" id="KW-0479">Metal-binding</keyword>
<evidence type="ECO:0000256" key="5">
    <source>
        <dbReference type="PROSITE-ProRule" id="PRU00042"/>
    </source>
</evidence>
<reference evidence="8" key="1">
    <citation type="submission" date="2020-05" db="EMBL/GenBank/DDBJ databases">
        <title>Phylogenomic resolution of chytrid fungi.</title>
        <authorList>
            <person name="Stajich J.E."/>
            <person name="Amses K."/>
            <person name="Simmons R."/>
            <person name="Seto K."/>
            <person name="Myers J."/>
            <person name="Bonds A."/>
            <person name="Quandt C.A."/>
            <person name="Barry K."/>
            <person name="Liu P."/>
            <person name="Grigoriev I."/>
            <person name="Longcore J.E."/>
            <person name="James T.Y."/>
        </authorList>
    </citation>
    <scope>NUCLEOTIDE SEQUENCE</scope>
    <source>
        <strain evidence="8">JEL0318</strain>
    </source>
</reference>
<dbReference type="InterPro" id="IPR036236">
    <property type="entry name" value="Znf_C2H2_sf"/>
</dbReference>
<evidence type="ECO:0000259" key="7">
    <source>
        <dbReference type="PROSITE" id="PS50157"/>
    </source>
</evidence>
<proteinExistence type="predicted"/>
<keyword evidence="3 5" id="KW-0863">Zinc-finger</keyword>
<evidence type="ECO:0000256" key="3">
    <source>
        <dbReference type="ARBA" id="ARBA00022771"/>
    </source>
</evidence>
<evidence type="ECO:0000256" key="1">
    <source>
        <dbReference type="ARBA" id="ARBA00022723"/>
    </source>
</evidence>
<keyword evidence="2" id="KW-0677">Repeat</keyword>
<evidence type="ECO:0000256" key="4">
    <source>
        <dbReference type="ARBA" id="ARBA00022833"/>
    </source>
</evidence>
<keyword evidence="4" id="KW-0862">Zinc</keyword>
<dbReference type="PROSITE" id="PS50157">
    <property type="entry name" value="ZINC_FINGER_C2H2_2"/>
    <property type="match status" value="2"/>
</dbReference>
<feature type="region of interest" description="Disordered" evidence="6">
    <location>
        <begin position="1"/>
        <end position="21"/>
    </location>
</feature>
<comment type="caution">
    <text evidence="8">The sequence shown here is derived from an EMBL/GenBank/DDBJ whole genome shotgun (WGS) entry which is preliminary data.</text>
</comment>
<evidence type="ECO:0000256" key="2">
    <source>
        <dbReference type="ARBA" id="ARBA00022737"/>
    </source>
</evidence>
<evidence type="ECO:0000313" key="9">
    <source>
        <dbReference type="Proteomes" id="UP001212841"/>
    </source>
</evidence>
<feature type="domain" description="C2H2-type" evidence="7">
    <location>
        <begin position="23"/>
        <end position="50"/>
    </location>
</feature>
<protein>
    <recommendedName>
        <fullName evidence="7">C2H2-type domain-containing protein</fullName>
    </recommendedName>
</protein>
<dbReference type="InterPro" id="IPR013087">
    <property type="entry name" value="Znf_C2H2_type"/>
</dbReference>
<gene>
    <name evidence="8" type="ORF">HK097_001113</name>
</gene>
<accession>A0AAD5S749</accession>
<evidence type="ECO:0000256" key="6">
    <source>
        <dbReference type="SAM" id="MobiDB-lite"/>
    </source>
</evidence>
<dbReference type="AlphaFoldDB" id="A0AAD5S749"/>
<sequence>SSFARKHDLQRHTRTLHSGTRPFECPNCKMGFNRADALRRHRMQEDREAQLRARNVLMGRGVAGVSVNREEVLKAGA</sequence>
<evidence type="ECO:0000313" key="8">
    <source>
        <dbReference type="EMBL" id="KAJ3045815.1"/>
    </source>
</evidence>
<dbReference type="Pfam" id="PF00096">
    <property type="entry name" value="zf-C2H2"/>
    <property type="match status" value="1"/>
</dbReference>
<dbReference type="Proteomes" id="UP001212841">
    <property type="component" value="Unassembled WGS sequence"/>
</dbReference>